<keyword evidence="2 5" id="KW-0645">Protease</keyword>
<comment type="caution">
    <text evidence="5">The sequence shown here is derived from an EMBL/GenBank/DDBJ whole genome shotgun (WGS) entry which is preliminary data.</text>
</comment>
<dbReference type="InterPro" id="IPR023430">
    <property type="entry name" value="Pept_HybD-like_dom_sf"/>
</dbReference>
<protein>
    <submittedName>
        <fullName evidence="5">Hydrogenase maturation protease</fullName>
    </submittedName>
</protein>
<accession>A0A7C1GAA2</accession>
<dbReference type="Pfam" id="PF01750">
    <property type="entry name" value="HycI"/>
    <property type="match status" value="1"/>
</dbReference>
<dbReference type="PANTHER" id="PTHR30302">
    <property type="entry name" value="HYDROGENASE 1 MATURATION PROTEASE"/>
    <property type="match status" value="1"/>
</dbReference>
<dbReference type="EMBL" id="DSAY01000007">
    <property type="protein sequence ID" value="HDP14246.1"/>
    <property type="molecule type" value="Genomic_DNA"/>
</dbReference>
<dbReference type="Gene3D" id="3.40.50.1450">
    <property type="entry name" value="HybD-like"/>
    <property type="match status" value="1"/>
</dbReference>
<proteinExistence type="inferred from homology"/>
<keyword evidence="4" id="KW-0378">Hydrolase</keyword>
<dbReference type="NCBIfam" id="TIGR00072">
    <property type="entry name" value="hydrog_prot"/>
    <property type="match status" value="1"/>
</dbReference>
<dbReference type="SUPFAM" id="SSF53163">
    <property type="entry name" value="HybD-like"/>
    <property type="match status" value="1"/>
</dbReference>
<dbReference type="GO" id="GO:0008047">
    <property type="term" value="F:enzyme activator activity"/>
    <property type="evidence" value="ECO:0007669"/>
    <property type="project" value="InterPro"/>
</dbReference>
<evidence type="ECO:0000256" key="2">
    <source>
        <dbReference type="ARBA" id="ARBA00022670"/>
    </source>
</evidence>
<evidence type="ECO:0000256" key="3">
    <source>
        <dbReference type="ARBA" id="ARBA00022750"/>
    </source>
</evidence>
<dbReference type="GO" id="GO:0004190">
    <property type="term" value="F:aspartic-type endopeptidase activity"/>
    <property type="evidence" value="ECO:0007669"/>
    <property type="project" value="UniProtKB-KW"/>
</dbReference>
<sequence>MVLSSDRHRLDEIGEQLRQLYLKKPVLVFLGNPLRGDDKVGLLIGRRFIRVSRYPYLIICWEGIENCISKIKQINRGSLLLVDAVHAGLAPGTIIFAGQGEVDENFLASTHSLPLSILSGVHKLEFDVLGIQVENTEIDQPVSPSVLRAARMVLQLLKKTFG</sequence>
<keyword evidence="3" id="KW-0064">Aspartyl protease</keyword>
<dbReference type="InterPro" id="IPR000671">
    <property type="entry name" value="Peptidase_A31"/>
</dbReference>
<reference evidence="5" key="1">
    <citation type="journal article" date="2020" name="mSystems">
        <title>Genome- and Community-Level Interaction Insights into Carbon Utilization and Element Cycling Functions of Hydrothermarchaeota in Hydrothermal Sediment.</title>
        <authorList>
            <person name="Zhou Z."/>
            <person name="Liu Y."/>
            <person name="Xu W."/>
            <person name="Pan J."/>
            <person name="Luo Z.H."/>
            <person name="Li M."/>
        </authorList>
    </citation>
    <scope>NUCLEOTIDE SEQUENCE [LARGE SCALE GENOMIC DNA]</scope>
    <source>
        <strain evidence="5">SpSt-116</strain>
    </source>
</reference>
<dbReference type="AlphaFoldDB" id="A0A7C1GAA2"/>
<evidence type="ECO:0000256" key="1">
    <source>
        <dbReference type="ARBA" id="ARBA00006814"/>
    </source>
</evidence>
<evidence type="ECO:0000313" key="5">
    <source>
        <dbReference type="EMBL" id="HDP14246.1"/>
    </source>
</evidence>
<comment type="similarity">
    <text evidence="1">Belongs to the peptidase A31 family.</text>
</comment>
<dbReference type="GO" id="GO:0016485">
    <property type="term" value="P:protein processing"/>
    <property type="evidence" value="ECO:0007669"/>
    <property type="project" value="TreeGrafter"/>
</dbReference>
<evidence type="ECO:0000256" key="4">
    <source>
        <dbReference type="ARBA" id="ARBA00022801"/>
    </source>
</evidence>
<name>A0A7C1GAA2_9CREN</name>
<dbReference type="PANTHER" id="PTHR30302:SF1">
    <property type="entry name" value="HYDROGENASE 2 MATURATION PROTEASE"/>
    <property type="match status" value="1"/>
</dbReference>
<organism evidence="5">
    <name type="scientific">Thermofilum adornatum</name>
    <dbReference type="NCBI Taxonomy" id="1365176"/>
    <lineage>
        <taxon>Archaea</taxon>
        <taxon>Thermoproteota</taxon>
        <taxon>Thermoprotei</taxon>
        <taxon>Thermofilales</taxon>
        <taxon>Thermofilaceae</taxon>
        <taxon>Thermofilum</taxon>
    </lineage>
</organism>
<gene>
    <name evidence="5" type="ORF">ENN26_00520</name>
</gene>